<organism evidence="1 2">
    <name type="scientific">Paenibacillus lycopersici</name>
    <dbReference type="NCBI Taxonomy" id="2704462"/>
    <lineage>
        <taxon>Bacteria</taxon>
        <taxon>Bacillati</taxon>
        <taxon>Bacillota</taxon>
        <taxon>Bacilli</taxon>
        <taxon>Bacillales</taxon>
        <taxon>Paenibacillaceae</taxon>
        <taxon>Paenibacillus</taxon>
    </lineage>
</organism>
<dbReference type="Proteomes" id="UP000476064">
    <property type="component" value="Chromosome"/>
</dbReference>
<proteinExistence type="predicted"/>
<dbReference type="Pfam" id="PF11599">
    <property type="entry name" value="AviRa"/>
    <property type="match status" value="1"/>
</dbReference>
<gene>
    <name evidence="1" type="ORF">GXP70_06190</name>
</gene>
<dbReference type="InterPro" id="IPR024268">
    <property type="entry name" value="AviRa"/>
</dbReference>
<evidence type="ECO:0000313" key="1">
    <source>
        <dbReference type="EMBL" id="QHT59583.1"/>
    </source>
</evidence>
<dbReference type="SUPFAM" id="SSF53335">
    <property type="entry name" value="S-adenosyl-L-methionine-dependent methyltransferases"/>
    <property type="match status" value="1"/>
</dbReference>
<keyword evidence="2" id="KW-1185">Reference proteome</keyword>
<dbReference type="Gene3D" id="3.40.50.150">
    <property type="entry name" value="Vaccinia Virus protein VP39"/>
    <property type="match status" value="1"/>
</dbReference>
<accession>A0A6C0FVW6</accession>
<protein>
    <recommendedName>
        <fullName evidence="3">rRNA methyltransferase</fullName>
    </recommendedName>
</protein>
<reference evidence="1 2" key="1">
    <citation type="submission" date="2020-01" db="EMBL/GenBank/DDBJ databases">
        <title>Paenibacillus sp. nov., isolated from tomato rhizosphere.</title>
        <authorList>
            <person name="Weon H.-Y."/>
            <person name="Lee S.A."/>
        </authorList>
    </citation>
    <scope>NUCLEOTIDE SEQUENCE [LARGE SCALE GENOMIC DNA]</scope>
    <source>
        <strain evidence="1 2">12200R-189</strain>
    </source>
</reference>
<sequence length="245" mass="26668">MEYVYEQVRHNYEDFSSGRVLLNAGGTTAFPVRLASELYLRAKSYLPPERGEQPITIYDPCCGGAYLLTTLGLLHGQGIGRLVGSDIDGKAVELAKRNLAMANPEGIAERLAQLTALYAAFGKTSHKEAIESAERLQERIARRNSRIETVCFQADATGERADYWNAGGQAADIVMTDVPYGNVVTWSSEDADPLDSLLNHLLGVVRAGSVVVVVADKKQAIAHPAYKRLEKLKIGKRQAAILAPL</sequence>
<evidence type="ECO:0008006" key="3">
    <source>
        <dbReference type="Google" id="ProtNLM"/>
    </source>
</evidence>
<dbReference type="EMBL" id="CP048209">
    <property type="protein sequence ID" value="QHT59583.1"/>
    <property type="molecule type" value="Genomic_DNA"/>
</dbReference>
<dbReference type="KEGG" id="plyc:GXP70_06190"/>
<dbReference type="Gene3D" id="1.10.287.540">
    <property type="entry name" value="Helix hairpin bin"/>
    <property type="match status" value="1"/>
</dbReference>
<name>A0A6C0FVW6_9BACL</name>
<dbReference type="InterPro" id="IPR029063">
    <property type="entry name" value="SAM-dependent_MTases_sf"/>
</dbReference>
<dbReference type="AlphaFoldDB" id="A0A6C0FVW6"/>
<dbReference type="RefSeq" id="WP_162355649.1">
    <property type="nucleotide sequence ID" value="NZ_CP048209.1"/>
</dbReference>
<evidence type="ECO:0000313" key="2">
    <source>
        <dbReference type="Proteomes" id="UP000476064"/>
    </source>
</evidence>